<dbReference type="GO" id="GO:0005730">
    <property type="term" value="C:nucleolus"/>
    <property type="evidence" value="ECO:0007669"/>
    <property type="project" value="TreeGrafter"/>
</dbReference>
<dbReference type="EMBL" id="MU006015">
    <property type="protein sequence ID" value="KAF2858220.1"/>
    <property type="molecule type" value="Genomic_DNA"/>
</dbReference>
<protein>
    <recommendedName>
        <fullName evidence="6">Exoribonuclease phosphorolytic domain-containing protein</fullName>
    </recommendedName>
</protein>
<evidence type="ECO:0000313" key="8">
    <source>
        <dbReference type="Proteomes" id="UP000799421"/>
    </source>
</evidence>
<keyword evidence="8" id="KW-1185">Reference proteome</keyword>
<sequence>MAIQKQTHTSDGRATSTSAHCTVLATVNGPLETARREELHDASILDVNIRPLSGSSGPRERYLEDAICAFLRSVILVHTMPRAQIQVTLQFIQLNKALQSIPKAKRDLSALSVLYDAAFLAVHDAGLPLKSMAVAVLTADGIVDPSVEQLGRAKGLQLCVCSANGNVLQWHSEGEWDADACRLADHAAKEKLASLRQTLVDDARSGIEWRGF</sequence>
<dbReference type="GO" id="GO:0016075">
    <property type="term" value="P:rRNA catabolic process"/>
    <property type="evidence" value="ECO:0007669"/>
    <property type="project" value="TreeGrafter"/>
</dbReference>
<dbReference type="GO" id="GO:0071028">
    <property type="term" value="P:nuclear mRNA surveillance"/>
    <property type="evidence" value="ECO:0007669"/>
    <property type="project" value="TreeGrafter"/>
</dbReference>
<dbReference type="PANTHER" id="PTHR11953">
    <property type="entry name" value="EXOSOME COMPLEX COMPONENT"/>
    <property type="match status" value="1"/>
</dbReference>
<dbReference type="InterPro" id="IPR027408">
    <property type="entry name" value="PNPase/RNase_PH_dom_sf"/>
</dbReference>
<dbReference type="Gene3D" id="3.30.230.70">
    <property type="entry name" value="GHMP Kinase, N-terminal domain"/>
    <property type="match status" value="1"/>
</dbReference>
<dbReference type="GO" id="GO:0071051">
    <property type="term" value="P:poly(A)-dependent snoRNA 3'-end processing"/>
    <property type="evidence" value="ECO:0007669"/>
    <property type="project" value="TreeGrafter"/>
</dbReference>
<gene>
    <name evidence="7" type="ORF">K470DRAFT_272645</name>
</gene>
<keyword evidence="4" id="KW-0271">Exosome</keyword>
<keyword evidence="3" id="KW-0698">rRNA processing</keyword>
<evidence type="ECO:0000256" key="1">
    <source>
        <dbReference type="ARBA" id="ARBA00004123"/>
    </source>
</evidence>
<reference evidence="7" key="1">
    <citation type="journal article" date="2020" name="Stud. Mycol.">
        <title>101 Dothideomycetes genomes: a test case for predicting lifestyles and emergence of pathogens.</title>
        <authorList>
            <person name="Haridas S."/>
            <person name="Albert R."/>
            <person name="Binder M."/>
            <person name="Bloem J."/>
            <person name="Labutti K."/>
            <person name="Salamov A."/>
            <person name="Andreopoulos B."/>
            <person name="Baker S."/>
            <person name="Barry K."/>
            <person name="Bills G."/>
            <person name="Bluhm B."/>
            <person name="Cannon C."/>
            <person name="Castanera R."/>
            <person name="Culley D."/>
            <person name="Daum C."/>
            <person name="Ezra D."/>
            <person name="Gonzalez J."/>
            <person name="Henrissat B."/>
            <person name="Kuo A."/>
            <person name="Liang C."/>
            <person name="Lipzen A."/>
            <person name="Lutzoni F."/>
            <person name="Magnuson J."/>
            <person name="Mondo S."/>
            <person name="Nolan M."/>
            <person name="Ohm R."/>
            <person name="Pangilinan J."/>
            <person name="Park H.-J."/>
            <person name="Ramirez L."/>
            <person name="Alfaro M."/>
            <person name="Sun H."/>
            <person name="Tritt A."/>
            <person name="Yoshinaga Y."/>
            <person name="Zwiers L.-H."/>
            <person name="Turgeon B."/>
            <person name="Goodwin S."/>
            <person name="Spatafora J."/>
            <person name="Crous P."/>
            <person name="Grigoriev I."/>
        </authorList>
    </citation>
    <scope>NUCLEOTIDE SEQUENCE</scope>
    <source>
        <strain evidence="7">CBS 480.64</strain>
    </source>
</reference>
<dbReference type="InterPro" id="IPR020568">
    <property type="entry name" value="Ribosomal_Su5_D2-typ_SF"/>
</dbReference>
<dbReference type="OrthoDB" id="27298at2759"/>
<dbReference type="PANTHER" id="PTHR11953:SF1">
    <property type="entry name" value="EXOSOME COMPLEX COMPONENT RRP46"/>
    <property type="match status" value="1"/>
</dbReference>
<evidence type="ECO:0000256" key="4">
    <source>
        <dbReference type="ARBA" id="ARBA00022835"/>
    </source>
</evidence>
<dbReference type="InterPro" id="IPR050080">
    <property type="entry name" value="RNase_PH"/>
</dbReference>
<evidence type="ECO:0000256" key="3">
    <source>
        <dbReference type="ARBA" id="ARBA00022552"/>
    </source>
</evidence>
<evidence type="ECO:0000256" key="5">
    <source>
        <dbReference type="ARBA" id="ARBA00023242"/>
    </source>
</evidence>
<dbReference type="Proteomes" id="UP000799421">
    <property type="component" value="Unassembled WGS sequence"/>
</dbReference>
<comment type="subcellular location">
    <subcellularLocation>
        <location evidence="1">Nucleus</location>
    </subcellularLocation>
</comment>
<dbReference type="GO" id="GO:0034475">
    <property type="term" value="P:U4 snRNA 3'-end processing"/>
    <property type="evidence" value="ECO:0007669"/>
    <property type="project" value="TreeGrafter"/>
</dbReference>
<dbReference type="InterPro" id="IPR001247">
    <property type="entry name" value="ExoRNase_PH_dom1"/>
</dbReference>
<dbReference type="Pfam" id="PF01138">
    <property type="entry name" value="RNase_PH"/>
    <property type="match status" value="1"/>
</dbReference>
<evidence type="ECO:0000313" key="7">
    <source>
        <dbReference type="EMBL" id="KAF2858220.1"/>
    </source>
</evidence>
<dbReference type="GO" id="GO:0000176">
    <property type="term" value="C:nuclear exosome (RNase complex)"/>
    <property type="evidence" value="ECO:0007669"/>
    <property type="project" value="TreeGrafter"/>
</dbReference>
<evidence type="ECO:0000256" key="2">
    <source>
        <dbReference type="ARBA" id="ARBA00006678"/>
    </source>
</evidence>
<dbReference type="GO" id="GO:0000177">
    <property type="term" value="C:cytoplasmic exosome (RNase complex)"/>
    <property type="evidence" value="ECO:0007669"/>
    <property type="project" value="TreeGrafter"/>
</dbReference>
<evidence type="ECO:0000259" key="6">
    <source>
        <dbReference type="Pfam" id="PF01138"/>
    </source>
</evidence>
<dbReference type="GO" id="GO:0003723">
    <property type="term" value="F:RNA binding"/>
    <property type="evidence" value="ECO:0007669"/>
    <property type="project" value="TreeGrafter"/>
</dbReference>
<proteinExistence type="inferred from homology"/>
<dbReference type="AlphaFoldDB" id="A0A6A7BSM8"/>
<comment type="similarity">
    <text evidence="2">Belongs to the RNase PH family.</text>
</comment>
<dbReference type="SUPFAM" id="SSF54211">
    <property type="entry name" value="Ribosomal protein S5 domain 2-like"/>
    <property type="match status" value="1"/>
</dbReference>
<keyword evidence="5" id="KW-0539">Nucleus</keyword>
<feature type="domain" description="Exoribonuclease phosphorolytic" evidence="6">
    <location>
        <begin position="8"/>
        <end position="128"/>
    </location>
</feature>
<organism evidence="7 8">
    <name type="scientific">Piedraia hortae CBS 480.64</name>
    <dbReference type="NCBI Taxonomy" id="1314780"/>
    <lineage>
        <taxon>Eukaryota</taxon>
        <taxon>Fungi</taxon>
        <taxon>Dikarya</taxon>
        <taxon>Ascomycota</taxon>
        <taxon>Pezizomycotina</taxon>
        <taxon>Dothideomycetes</taxon>
        <taxon>Dothideomycetidae</taxon>
        <taxon>Capnodiales</taxon>
        <taxon>Piedraiaceae</taxon>
        <taxon>Piedraia</taxon>
    </lineage>
</organism>
<dbReference type="GO" id="GO:0006364">
    <property type="term" value="P:rRNA processing"/>
    <property type="evidence" value="ECO:0007669"/>
    <property type="project" value="UniProtKB-KW"/>
</dbReference>
<accession>A0A6A7BSM8</accession>
<name>A0A6A7BSM8_9PEZI</name>